<evidence type="ECO:0000256" key="2">
    <source>
        <dbReference type="ARBA" id="ARBA00023015"/>
    </source>
</evidence>
<gene>
    <name evidence="6" type="ORF">RU97_GL001956</name>
</gene>
<protein>
    <submittedName>
        <fullName evidence="6">Transcriptional regulator, LysR family</fullName>
    </submittedName>
</protein>
<dbReference type="EMBL" id="JXKH01000004">
    <property type="protein sequence ID" value="OJG18559.1"/>
    <property type="molecule type" value="Genomic_DNA"/>
</dbReference>
<dbReference type="Gene3D" id="1.10.10.10">
    <property type="entry name" value="Winged helix-like DNA-binding domain superfamily/Winged helix DNA-binding domain"/>
    <property type="match status" value="1"/>
</dbReference>
<dbReference type="SUPFAM" id="SSF53850">
    <property type="entry name" value="Periplasmic binding protein-like II"/>
    <property type="match status" value="1"/>
</dbReference>
<dbReference type="Gene3D" id="3.40.190.290">
    <property type="match status" value="1"/>
</dbReference>
<evidence type="ECO:0000256" key="3">
    <source>
        <dbReference type="ARBA" id="ARBA00023125"/>
    </source>
</evidence>
<dbReference type="InterPro" id="IPR036388">
    <property type="entry name" value="WH-like_DNA-bd_sf"/>
</dbReference>
<dbReference type="InterPro" id="IPR000847">
    <property type="entry name" value="LysR_HTH_N"/>
</dbReference>
<dbReference type="SUPFAM" id="SSF46785">
    <property type="entry name" value="Winged helix' DNA-binding domain"/>
    <property type="match status" value="1"/>
</dbReference>
<dbReference type="GO" id="GO:0000976">
    <property type="term" value="F:transcription cis-regulatory region binding"/>
    <property type="evidence" value="ECO:0007669"/>
    <property type="project" value="TreeGrafter"/>
</dbReference>
<dbReference type="Pfam" id="PF00126">
    <property type="entry name" value="HTH_1"/>
    <property type="match status" value="1"/>
</dbReference>
<feature type="domain" description="HTH lysR-type" evidence="5">
    <location>
        <begin position="1"/>
        <end position="58"/>
    </location>
</feature>
<comment type="similarity">
    <text evidence="1">Belongs to the LysR transcriptional regulatory family.</text>
</comment>
<dbReference type="PROSITE" id="PS50931">
    <property type="entry name" value="HTH_LYSR"/>
    <property type="match status" value="1"/>
</dbReference>
<dbReference type="PANTHER" id="PTHR30126:SF40">
    <property type="entry name" value="HTH-TYPE TRANSCRIPTIONAL REGULATOR GLTR"/>
    <property type="match status" value="1"/>
</dbReference>
<dbReference type="PANTHER" id="PTHR30126">
    <property type="entry name" value="HTH-TYPE TRANSCRIPTIONAL REGULATOR"/>
    <property type="match status" value="1"/>
</dbReference>
<keyword evidence="2" id="KW-0805">Transcription regulation</keyword>
<organism evidence="6 7">
    <name type="scientific">Enterococcus canis</name>
    <dbReference type="NCBI Taxonomy" id="214095"/>
    <lineage>
        <taxon>Bacteria</taxon>
        <taxon>Bacillati</taxon>
        <taxon>Bacillota</taxon>
        <taxon>Bacilli</taxon>
        <taxon>Lactobacillales</taxon>
        <taxon>Enterococcaceae</taxon>
        <taxon>Enterococcus</taxon>
    </lineage>
</organism>
<evidence type="ECO:0000259" key="5">
    <source>
        <dbReference type="PROSITE" id="PS50931"/>
    </source>
</evidence>
<name>A0A1L8RFK7_9ENTE</name>
<evidence type="ECO:0000256" key="1">
    <source>
        <dbReference type="ARBA" id="ARBA00009437"/>
    </source>
</evidence>
<proteinExistence type="inferred from homology"/>
<dbReference type="InterPro" id="IPR036390">
    <property type="entry name" value="WH_DNA-bd_sf"/>
</dbReference>
<keyword evidence="3" id="KW-0238">DNA-binding</keyword>
<dbReference type="InterPro" id="IPR005119">
    <property type="entry name" value="LysR_subst-bd"/>
</dbReference>
<sequence length="269" mass="30719">MFSLLRTFITVYETRNFTQTAEKLFLSQPTISAQIKKLESELQTPLFIRKGKLEISPTKEADFLYPRCLVLLEEWADTRQRIVDKETFRESCQIAASNTCATHLLPRLMPHLLAAFPTVDFRIDMRNSHEVVQQLHQHQADLGLIEKPQPVADLRRELLLEDELILAGKPDAPWLLREADSGLRAYNDDYLTQQNLTPAFLPVNNNEVAVALLQNGVGQTILSKLSLPAGVPYRTFEPPKTRPLYLVYREEKPLILKIAAFIHSTVPTF</sequence>
<dbReference type="RefSeq" id="WP_067394444.1">
    <property type="nucleotide sequence ID" value="NZ_JXKH01000004.1"/>
</dbReference>
<dbReference type="GO" id="GO:0003700">
    <property type="term" value="F:DNA-binding transcription factor activity"/>
    <property type="evidence" value="ECO:0007669"/>
    <property type="project" value="InterPro"/>
</dbReference>
<dbReference type="PRINTS" id="PR00039">
    <property type="entry name" value="HTHLYSR"/>
</dbReference>
<evidence type="ECO:0000256" key="4">
    <source>
        <dbReference type="ARBA" id="ARBA00023163"/>
    </source>
</evidence>
<reference evidence="6 7" key="1">
    <citation type="submission" date="2014-12" db="EMBL/GenBank/DDBJ databases">
        <title>Draft genome sequences of 29 type strains of Enterococci.</title>
        <authorList>
            <person name="Zhong Z."/>
            <person name="Sun Z."/>
            <person name="Liu W."/>
            <person name="Zhang W."/>
            <person name="Zhang H."/>
        </authorList>
    </citation>
    <scope>NUCLEOTIDE SEQUENCE [LARGE SCALE GENOMIC DNA]</scope>
    <source>
        <strain evidence="6 7">DSM 17029</strain>
    </source>
</reference>
<comment type="caution">
    <text evidence="6">The sequence shown here is derived from an EMBL/GenBank/DDBJ whole genome shotgun (WGS) entry which is preliminary data.</text>
</comment>
<keyword evidence="7" id="KW-1185">Reference proteome</keyword>
<dbReference type="Pfam" id="PF03466">
    <property type="entry name" value="LysR_substrate"/>
    <property type="match status" value="1"/>
</dbReference>
<dbReference type="STRING" id="214095.RU97_GL001956"/>
<keyword evidence="4" id="KW-0804">Transcription</keyword>
<dbReference type="Proteomes" id="UP000181884">
    <property type="component" value="Unassembled WGS sequence"/>
</dbReference>
<evidence type="ECO:0000313" key="6">
    <source>
        <dbReference type="EMBL" id="OJG18559.1"/>
    </source>
</evidence>
<accession>A0A1L8RFK7</accession>
<dbReference type="AlphaFoldDB" id="A0A1L8RFK7"/>
<evidence type="ECO:0000313" key="7">
    <source>
        <dbReference type="Proteomes" id="UP000181884"/>
    </source>
</evidence>